<evidence type="ECO:0000313" key="3">
    <source>
        <dbReference type="Proteomes" id="UP000516260"/>
    </source>
</evidence>
<organism evidence="2 3">
    <name type="scientific">Takifugu bimaculatus</name>
    <dbReference type="NCBI Taxonomy" id="433685"/>
    <lineage>
        <taxon>Eukaryota</taxon>
        <taxon>Metazoa</taxon>
        <taxon>Chordata</taxon>
        <taxon>Craniata</taxon>
        <taxon>Vertebrata</taxon>
        <taxon>Euteleostomi</taxon>
        <taxon>Actinopterygii</taxon>
        <taxon>Neopterygii</taxon>
        <taxon>Teleostei</taxon>
        <taxon>Neoteleostei</taxon>
        <taxon>Acanthomorphata</taxon>
        <taxon>Eupercaria</taxon>
        <taxon>Tetraodontiformes</taxon>
        <taxon>Tetradontoidea</taxon>
        <taxon>Tetraodontidae</taxon>
        <taxon>Takifugu</taxon>
    </lineage>
</organism>
<proteinExistence type="predicted"/>
<accession>A0A4Z2BMN9</accession>
<keyword evidence="3" id="KW-1185">Reference proteome</keyword>
<evidence type="ECO:0000256" key="1">
    <source>
        <dbReference type="SAM" id="MobiDB-lite"/>
    </source>
</evidence>
<feature type="compositionally biased region" description="Acidic residues" evidence="1">
    <location>
        <begin position="54"/>
        <end position="64"/>
    </location>
</feature>
<dbReference type="Proteomes" id="UP000516260">
    <property type="component" value="Chromosome 2"/>
</dbReference>
<dbReference type="EMBL" id="SWLE01000012">
    <property type="protein sequence ID" value="TNM93555.1"/>
    <property type="molecule type" value="Genomic_DNA"/>
</dbReference>
<feature type="region of interest" description="Disordered" evidence="1">
    <location>
        <begin position="150"/>
        <end position="172"/>
    </location>
</feature>
<protein>
    <submittedName>
        <fullName evidence="2">Uncharacterized protein</fullName>
    </submittedName>
</protein>
<feature type="compositionally biased region" description="Basic residues" evidence="1">
    <location>
        <begin position="70"/>
        <end position="86"/>
    </location>
</feature>
<evidence type="ECO:0000313" key="2">
    <source>
        <dbReference type="EMBL" id="TNM93555.1"/>
    </source>
</evidence>
<name>A0A4Z2BMN9_9TELE</name>
<dbReference type="AlphaFoldDB" id="A0A4Z2BMN9"/>
<sequence length="227" mass="25123">MTIGRNSRNGSARSSIRAPKFLDKSGGFYCRLDEPVAVGDGDGEGGQREKADDFSEGVMEDDGETLLQRKASRRSSRWRRSSRRKQRETEGDPAGMEEPVEGQAEAPGSQEVVVQVAVGEESAGGPGEPTLGHFTNREEADDRVLIRDAERGHGGEGEEERRAAREQKEGMKMVKRMTAKNYRKALDQALRRGWEAFITNLYSITLTPCDLALAAAEEEAGPRRHFR</sequence>
<feature type="region of interest" description="Disordered" evidence="1">
    <location>
        <begin position="32"/>
        <end position="109"/>
    </location>
</feature>
<gene>
    <name evidence="2" type="ORF">fugu_001731</name>
</gene>
<reference evidence="2 3" key="1">
    <citation type="submission" date="2019-04" db="EMBL/GenBank/DDBJ databases">
        <title>The sequence and de novo assembly of Takifugu bimaculatus genome using PacBio and Hi-C technologies.</title>
        <authorList>
            <person name="Xu P."/>
            <person name="Liu B."/>
            <person name="Zhou Z."/>
        </authorList>
    </citation>
    <scope>NUCLEOTIDE SEQUENCE [LARGE SCALE GENOMIC DNA]</scope>
    <source>
        <strain evidence="2">TB-2018</strain>
        <tissue evidence="2">Muscle</tissue>
    </source>
</reference>
<comment type="caution">
    <text evidence="2">The sequence shown here is derived from an EMBL/GenBank/DDBJ whole genome shotgun (WGS) entry which is preliminary data.</text>
</comment>